<protein>
    <submittedName>
        <fullName evidence="2">FHA domain-containing protein</fullName>
    </submittedName>
</protein>
<comment type="caution">
    <text evidence="2">The sequence shown here is derived from an EMBL/GenBank/DDBJ whole genome shotgun (WGS) entry which is preliminary data.</text>
</comment>
<dbReference type="AlphaFoldDB" id="A0A438DK66"/>
<dbReference type="SUPFAM" id="SSF49879">
    <property type="entry name" value="SMAD/FHA domain"/>
    <property type="match status" value="1"/>
</dbReference>
<dbReference type="PANTHER" id="PTHR23308">
    <property type="entry name" value="NUCLEAR INHIBITOR OF PROTEIN PHOSPHATASE-1"/>
    <property type="match status" value="1"/>
</dbReference>
<dbReference type="Pfam" id="PF00498">
    <property type="entry name" value="FHA"/>
    <property type="match status" value="1"/>
</dbReference>
<dbReference type="Proteomes" id="UP000288805">
    <property type="component" value="Unassembled WGS sequence"/>
</dbReference>
<proteinExistence type="predicted"/>
<dbReference type="PROSITE" id="PS50006">
    <property type="entry name" value="FHA_DOMAIN"/>
    <property type="match status" value="1"/>
</dbReference>
<dbReference type="InterPro" id="IPR008984">
    <property type="entry name" value="SMAD_FHA_dom_sf"/>
</dbReference>
<dbReference type="EMBL" id="QGNW01001591">
    <property type="protein sequence ID" value="RVW35875.1"/>
    <property type="molecule type" value="Genomic_DNA"/>
</dbReference>
<dbReference type="InterPro" id="IPR050923">
    <property type="entry name" value="Cell_Proc_Reg/RNA_Proc"/>
</dbReference>
<reference evidence="2 3" key="1">
    <citation type="journal article" date="2018" name="PLoS Genet.">
        <title>Population sequencing reveals clonal diversity and ancestral inbreeding in the grapevine cultivar Chardonnay.</title>
        <authorList>
            <person name="Roach M.J."/>
            <person name="Johnson D.L."/>
            <person name="Bohlmann J."/>
            <person name="van Vuuren H.J."/>
            <person name="Jones S.J."/>
            <person name="Pretorius I.S."/>
            <person name="Schmidt S.A."/>
            <person name="Borneman A.R."/>
        </authorList>
    </citation>
    <scope>NUCLEOTIDE SEQUENCE [LARGE SCALE GENOMIC DNA]</scope>
    <source>
        <strain evidence="3">cv. Chardonnay</strain>
        <tissue evidence="2">Leaf</tissue>
    </source>
</reference>
<name>A0A438DK66_VITVI</name>
<dbReference type="SMART" id="SM00240">
    <property type="entry name" value="FHA"/>
    <property type="match status" value="1"/>
</dbReference>
<evidence type="ECO:0000313" key="3">
    <source>
        <dbReference type="Proteomes" id="UP000288805"/>
    </source>
</evidence>
<sequence>MEGSFLKLIIEKGPRGGETLEYQPGSAIRIGRVVNNLPIKDSGISSKHLSFQFESGKWVVRDLDSSNGTLHNNAQLPPDSPAHLGDLDSIKIGESTSITVRIVGCDESRLHRNPRRGGAGKEGELDAVGSVAENWGRKGVSKTVRVLKEEENGTDLATVSEVGLGKVLDNGVGVVAENRGRRGRPKKAKVLKNEAVEESGEVQERERSLDFGRESEKVGQIGVEPVSQMGSRRTWASKKAYNLVSNLKLQKIPEISKLDCLEIGIEEKKTRAGLRRKRNTRDEPIETLAIDDLTGKEVKVSNCGEKTCSESINISGAKERFAEVGDGPDLEKMTLGDWFDFVELHLPKQIYDVIEEMIAGMRESGERVREHMLQEKNEKGKLAICKKNEDPAL</sequence>
<feature type="domain" description="FHA" evidence="1">
    <location>
        <begin position="28"/>
        <end position="76"/>
    </location>
</feature>
<dbReference type="InterPro" id="IPR000253">
    <property type="entry name" value="FHA_dom"/>
</dbReference>
<gene>
    <name evidence="2" type="primary">VvCHDh000187_2</name>
    <name evidence="2" type="ORF">CK203_084625</name>
</gene>
<organism evidence="2 3">
    <name type="scientific">Vitis vinifera</name>
    <name type="common">Grape</name>
    <dbReference type="NCBI Taxonomy" id="29760"/>
    <lineage>
        <taxon>Eukaryota</taxon>
        <taxon>Viridiplantae</taxon>
        <taxon>Streptophyta</taxon>
        <taxon>Embryophyta</taxon>
        <taxon>Tracheophyta</taxon>
        <taxon>Spermatophyta</taxon>
        <taxon>Magnoliopsida</taxon>
        <taxon>eudicotyledons</taxon>
        <taxon>Gunneridae</taxon>
        <taxon>Pentapetalae</taxon>
        <taxon>rosids</taxon>
        <taxon>Vitales</taxon>
        <taxon>Vitaceae</taxon>
        <taxon>Viteae</taxon>
        <taxon>Vitis</taxon>
    </lineage>
</organism>
<accession>A0A438DK66</accession>
<evidence type="ECO:0000259" key="1">
    <source>
        <dbReference type="PROSITE" id="PS50006"/>
    </source>
</evidence>
<evidence type="ECO:0000313" key="2">
    <source>
        <dbReference type="EMBL" id="RVW35875.1"/>
    </source>
</evidence>
<dbReference type="Gene3D" id="2.60.200.20">
    <property type="match status" value="1"/>
</dbReference>